<keyword evidence="1" id="KW-0812">Transmembrane</keyword>
<organism evidence="2 3">
    <name type="scientific">Vigna mungo</name>
    <name type="common">Black gram</name>
    <name type="synonym">Phaseolus mungo</name>
    <dbReference type="NCBI Taxonomy" id="3915"/>
    <lineage>
        <taxon>Eukaryota</taxon>
        <taxon>Viridiplantae</taxon>
        <taxon>Streptophyta</taxon>
        <taxon>Embryophyta</taxon>
        <taxon>Tracheophyta</taxon>
        <taxon>Spermatophyta</taxon>
        <taxon>Magnoliopsida</taxon>
        <taxon>eudicotyledons</taxon>
        <taxon>Gunneridae</taxon>
        <taxon>Pentapetalae</taxon>
        <taxon>rosids</taxon>
        <taxon>fabids</taxon>
        <taxon>Fabales</taxon>
        <taxon>Fabaceae</taxon>
        <taxon>Papilionoideae</taxon>
        <taxon>50 kb inversion clade</taxon>
        <taxon>NPAAA clade</taxon>
        <taxon>indigoferoid/millettioid clade</taxon>
        <taxon>Phaseoleae</taxon>
        <taxon>Vigna</taxon>
    </lineage>
</organism>
<keyword evidence="1" id="KW-0472">Membrane</keyword>
<accession>A0AAQ3NV65</accession>
<feature type="transmembrane region" description="Helical" evidence="1">
    <location>
        <begin position="47"/>
        <end position="69"/>
    </location>
</feature>
<gene>
    <name evidence="2" type="ORF">V8G54_009616</name>
</gene>
<evidence type="ECO:0000313" key="2">
    <source>
        <dbReference type="EMBL" id="WVZ16634.1"/>
    </source>
</evidence>
<evidence type="ECO:0000313" key="3">
    <source>
        <dbReference type="Proteomes" id="UP001374535"/>
    </source>
</evidence>
<sequence length="109" mass="12173">MSGTSRVIPTFSKLHSISFLIFSVLLSNSFPLLYCHIQLGHHPKIHFTFILVSSSISSLACFCQCVTSFRMLSPLLVATLAYSSHVSFFPIKFSLSFSKSSVMHVKQQI</sequence>
<dbReference type="AlphaFoldDB" id="A0AAQ3NV65"/>
<dbReference type="EMBL" id="CP144698">
    <property type="protein sequence ID" value="WVZ16634.1"/>
    <property type="molecule type" value="Genomic_DNA"/>
</dbReference>
<feature type="transmembrane region" description="Helical" evidence="1">
    <location>
        <begin position="14"/>
        <end position="35"/>
    </location>
</feature>
<dbReference type="Proteomes" id="UP001374535">
    <property type="component" value="Chromosome 3"/>
</dbReference>
<keyword evidence="3" id="KW-1185">Reference proteome</keyword>
<feature type="transmembrane region" description="Helical" evidence="1">
    <location>
        <begin position="75"/>
        <end position="95"/>
    </location>
</feature>
<keyword evidence="1" id="KW-1133">Transmembrane helix</keyword>
<evidence type="ECO:0000256" key="1">
    <source>
        <dbReference type="SAM" id="Phobius"/>
    </source>
</evidence>
<name>A0AAQ3NV65_VIGMU</name>
<reference evidence="2 3" key="1">
    <citation type="journal article" date="2023" name="Life. Sci Alliance">
        <title>Evolutionary insights into 3D genome organization and epigenetic landscape of Vigna mungo.</title>
        <authorList>
            <person name="Junaid A."/>
            <person name="Singh B."/>
            <person name="Bhatia S."/>
        </authorList>
    </citation>
    <scope>NUCLEOTIDE SEQUENCE [LARGE SCALE GENOMIC DNA]</scope>
    <source>
        <strain evidence="2">Urdbean</strain>
    </source>
</reference>
<proteinExistence type="predicted"/>
<protein>
    <submittedName>
        <fullName evidence="2">Uncharacterized protein</fullName>
    </submittedName>
</protein>